<evidence type="ECO:0000313" key="1">
    <source>
        <dbReference type="EMBL" id="KAJ3564275.1"/>
    </source>
</evidence>
<dbReference type="Proteomes" id="UP001148614">
    <property type="component" value="Unassembled WGS sequence"/>
</dbReference>
<comment type="caution">
    <text evidence="1">The sequence shown here is derived from an EMBL/GenBank/DDBJ whole genome shotgun (WGS) entry which is preliminary data.</text>
</comment>
<evidence type="ECO:0000313" key="2">
    <source>
        <dbReference type="Proteomes" id="UP001148614"/>
    </source>
</evidence>
<name>A0A9W8N9N7_9PEZI</name>
<keyword evidence="2" id="KW-1185">Reference proteome</keyword>
<dbReference type="AlphaFoldDB" id="A0A9W8N9N7"/>
<gene>
    <name evidence="1" type="ORF">NPX13_g7898</name>
</gene>
<reference evidence="1" key="1">
    <citation type="submission" date="2022-07" db="EMBL/GenBank/DDBJ databases">
        <title>Genome Sequence of Xylaria arbuscula.</title>
        <authorList>
            <person name="Buettner E."/>
        </authorList>
    </citation>
    <scope>NUCLEOTIDE SEQUENCE</scope>
    <source>
        <strain evidence="1">VT107</strain>
    </source>
</reference>
<protein>
    <submittedName>
        <fullName evidence="1">Uncharacterized protein</fullName>
    </submittedName>
</protein>
<organism evidence="1 2">
    <name type="scientific">Xylaria arbuscula</name>
    <dbReference type="NCBI Taxonomy" id="114810"/>
    <lineage>
        <taxon>Eukaryota</taxon>
        <taxon>Fungi</taxon>
        <taxon>Dikarya</taxon>
        <taxon>Ascomycota</taxon>
        <taxon>Pezizomycotina</taxon>
        <taxon>Sordariomycetes</taxon>
        <taxon>Xylariomycetidae</taxon>
        <taxon>Xylariales</taxon>
        <taxon>Xylariaceae</taxon>
        <taxon>Xylaria</taxon>
    </lineage>
</organism>
<dbReference type="EMBL" id="JANPWZ010001638">
    <property type="protein sequence ID" value="KAJ3564275.1"/>
    <property type="molecule type" value="Genomic_DNA"/>
</dbReference>
<sequence>MGDEPTGSAPFETMLAECFPRFSNTLLILCSVGALCWLQQRHTIVNSYIGRWETQEDPSSIDDCEPYPQQWYTTRTTYHLRCTNDATALATRKDGPLRTVATSAHRPNSKFVISPNYTKERQDEIAAGIIDTRSSCACFSIVNSPSQVVVMSDRQDTRRRVLRSSSHNAPPYGCLSKSGSLTEGRVRNWWDALGCAGCAVTCESRAHAMTPVTSHSRVSRLKQSTDLPALLWQVIITDQANVAAPTPLCVKAEARPFLCGNNSAACPVRILYYAGSCYFCIA</sequence>
<proteinExistence type="predicted"/>
<accession>A0A9W8N9N7</accession>